<evidence type="ECO:0000313" key="2">
    <source>
        <dbReference type="EMBL" id="KAA1257023.1"/>
    </source>
</evidence>
<comment type="caution">
    <text evidence="3">The sequence shown here is derived from an EMBL/GenBank/DDBJ whole genome shotgun (WGS) entry which is preliminary data.</text>
</comment>
<dbReference type="Proteomes" id="UP000322699">
    <property type="component" value="Unassembled WGS sequence"/>
</dbReference>
<dbReference type="EMBL" id="VRLW01000011">
    <property type="protein sequence ID" value="KAA1256934.1"/>
    <property type="molecule type" value="Genomic_DNA"/>
</dbReference>
<protein>
    <recommendedName>
        <fullName evidence="5">Addiction module component</fullName>
    </recommendedName>
</protein>
<dbReference type="AlphaFoldDB" id="A0A5B1CQD9"/>
<dbReference type="EMBL" id="VRLW01000001">
    <property type="protein sequence ID" value="KAA1262622.1"/>
    <property type="molecule type" value="Genomic_DNA"/>
</dbReference>
<evidence type="ECO:0008006" key="5">
    <source>
        <dbReference type="Google" id="ProtNLM"/>
    </source>
</evidence>
<gene>
    <name evidence="3" type="ORF">LF1_51890</name>
    <name evidence="2" type="ORF">LF1_56610</name>
    <name evidence="1" type="ORF">LF1_57680</name>
</gene>
<accession>A0A5B1CQD9</accession>
<name>A0A5B1CQD9_9BACT</name>
<dbReference type="RefSeq" id="WP_068267862.1">
    <property type="nucleotide sequence ID" value="NZ_LWSK01000295.1"/>
</dbReference>
<keyword evidence="4" id="KW-1185">Reference proteome</keyword>
<dbReference type="EMBL" id="VRLW01000006">
    <property type="protein sequence ID" value="KAA1257023.1"/>
    <property type="molecule type" value="Genomic_DNA"/>
</dbReference>
<organism evidence="3 4">
    <name type="scientific">Rubripirellula obstinata</name>
    <dbReference type="NCBI Taxonomy" id="406547"/>
    <lineage>
        <taxon>Bacteria</taxon>
        <taxon>Pseudomonadati</taxon>
        <taxon>Planctomycetota</taxon>
        <taxon>Planctomycetia</taxon>
        <taxon>Pirellulales</taxon>
        <taxon>Pirellulaceae</taxon>
        <taxon>Rubripirellula</taxon>
    </lineage>
</organism>
<evidence type="ECO:0000313" key="3">
    <source>
        <dbReference type="EMBL" id="KAA1262622.1"/>
    </source>
</evidence>
<reference evidence="3 4" key="1">
    <citation type="submission" date="2019-08" db="EMBL/GenBank/DDBJ databases">
        <title>Deep-cultivation of Planctomycetes and their phenomic and genomic characterization uncovers novel biology.</title>
        <authorList>
            <person name="Wiegand S."/>
            <person name="Jogler M."/>
            <person name="Boedeker C."/>
            <person name="Pinto D."/>
            <person name="Vollmers J."/>
            <person name="Rivas-Marin E."/>
            <person name="Kohn T."/>
            <person name="Peeters S.H."/>
            <person name="Heuer A."/>
            <person name="Rast P."/>
            <person name="Oberbeckmann S."/>
            <person name="Bunk B."/>
            <person name="Jeske O."/>
            <person name="Meyerdierks A."/>
            <person name="Storesund J.E."/>
            <person name="Kallscheuer N."/>
            <person name="Luecker S."/>
            <person name="Lage O.M."/>
            <person name="Pohl T."/>
            <person name="Merkel B.J."/>
            <person name="Hornburger P."/>
            <person name="Mueller R.-W."/>
            <person name="Bruemmer F."/>
            <person name="Labrenz M."/>
            <person name="Spormann A.M."/>
            <person name="Op Den Camp H."/>
            <person name="Overmann J."/>
            <person name="Amann R."/>
            <person name="Jetten M.S.M."/>
            <person name="Mascher T."/>
            <person name="Medema M.H."/>
            <person name="Devos D.P."/>
            <person name="Kaster A.-K."/>
            <person name="Ovreas L."/>
            <person name="Rohde M."/>
            <person name="Galperin M.Y."/>
            <person name="Jogler C."/>
        </authorList>
    </citation>
    <scope>NUCLEOTIDE SEQUENCE [LARGE SCALE GENOMIC DNA]</scope>
    <source>
        <strain evidence="3 4">LF1</strain>
    </source>
</reference>
<proteinExistence type="predicted"/>
<evidence type="ECO:0000313" key="1">
    <source>
        <dbReference type="EMBL" id="KAA1256934.1"/>
    </source>
</evidence>
<evidence type="ECO:0000313" key="4">
    <source>
        <dbReference type="Proteomes" id="UP000322699"/>
    </source>
</evidence>
<sequence length="70" mass="7811">MTFAELLPDIRLLPATDRLRLIQILANELADEQCSKRQLLPESAEIWSPYDSHSAAGVLSNMLDDTSTPK</sequence>